<dbReference type="RefSeq" id="WP_169336474.1">
    <property type="nucleotide sequence ID" value="NZ_JACHIT010000001.1"/>
</dbReference>
<comment type="subcellular location">
    <subcellularLocation>
        <location evidence="1">Membrane</location>
        <topology evidence="1">Multi-pass membrane protein</topology>
    </subcellularLocation>
</comment>
<sequence>MSRSPRPSKYHGDEDDPRYPSPRFLRSIGAVVVDVAVHGGIAFAVGSSGTPGIVTGALAVAAYLVASFVNTTLVQWVLRASVGKALFGLAVIRGKDGGRPTFGNLLVWYFLRGINLALENSSDGYQQVVAVRRRDIRRPAQLAT</sequence>
<dbReference type="EMBL" id="JACHIT010000001">
    <property type="protein sequence ID" value="MBB5914766.1"/>
    <property type="molecule type" value="Genomic_DNA"/>
</dbReference>
<dbReference type="Pfam" id="PF06271">
    <property type="entry name" value="RDD"/>
    <property type="match status" value="1"/>
</dbReference>
<evidence type="ECO:0000259" key="6">
    <source>
        <dbReference type="Pfam" id="PF06271"/>
    </source>
</evidence>
<protein>
    <recommendedName>
        <fullName evidence="6">RDD domain-containing protein</fullName>
    </recommendedName>
</protein>
<keyword evidence="4 5" id="KW-0472">Membrane</keyword>
<keyword evidence="8" id="KW-1185">Reference proteome</keyword>
<dbReference type="InterPro" id="IPR010432">
    <property type="entry name" value="RDD"/>
</dbReference>
<evidence type="ECO:0000256" key="5">
    <source>
        <dbReference type="SAM" id="Phobius"/>
    </source>
</evidence>
<dbReference type="GO" id="GO:0016020">
    <property type="term" value="C:membrane"/>
    <property type="evidence" value="ECO:0007669"/>
    <property type="project" value="UniProtKB-SubCell"/>
</dbReference>
<accession>A0A7W9PEY9</accession>
<evidence type="ECO:0000256" key="3">
    <source>
        <dbReference type="ARBA" id="ARBA00022989"/>
    </source>
</evidence>
<name>A0A7W9PEY9_9NOCA</name>
<proteinExistence type="predicted"/>
<evidence type="ECO:0000313" key="8">
    <source>
        <dbReference type="Proteomes" id="UP000540412"/>
    </source>
</evidence>
<feature type="domain" description="RDD" evidence="6">
    <location>
        <begin position="38"/>
        <end position="107"/>
    </location>
</feature>
<dbReference type="Proteomes" id="UP000540412">
    <property type="component" value="Unassembled WGS sequence"/>
</dbReference>
<organism evidence="7 8">
    <name type="scientific">Nocardia transvalensis</name>
    <dbReference type="NCBI Taxonomy" id="37333"/>
    <lineage>
        <taxon>Bacteria</taxon>
        <taxon>Bacillati</taxon>
        <taxon>Actinomycetota</taxon>
        <taxon>Actinomycetes</taxon>
        <taxon>Mycobacteriales</taxon>
        <taxon>Nocardiaceae</taxon>
        <taxon>Nocardia</taxon>
    </lineage>
</organism>
<feature type="transmembrane region" description="Helical" evidence="5">
    <location>
        <begin position="28"/>
        <end position="47"/>
    </location>
</feature>
<gene>
    <name evidence="7" type="ORF">BJY24_003633</name>
</gene>
<evidence type="ECO:0000256" key="1">
    <source>
        <dbReference type="ARBA" id="ARBA00004141"/>
    </source>
</evidence>
<evidence type="ECO:0000256" key="2">
    <source>
        <dbReference type="ARBA" id="ARBA00022692"/>
    </source>
</evidence>
<dbReference type="AlphaFoldDB" id="A0A7W9PEY9"/>
<keyword evidence="2 5" id="KW-0812">Transmembrane</keyword>
<feature type="transmembrane region" description="Helical" evidence="5">
    <location>
        <begin position="53"/>
        <end position="78"/>
    </location>
</feature>
<reference evidence="7 8" key="1">
    <citation type="submission" date="2020-08" db="EMBL/GenBank/DDBJ databases">
        <title>Sequencing the genomes of 1000 actinobacteria strains.</title>
        <authorList>
            <person name="Klenk H.-P."/>
        </authorList>
    </citation>
    <scope>NUCLEOTIDE SEQUENCE [LARGE SCALE GENOMIC DNA]</scope>
    <source>
        <strain evidence="7 8">DSM 43582</strain>
    </source>
</reference>
<keyword evidence="3 5" id="KW-1133">Transmembrane helix</keyword>
<comment type="caution">
    <text evidence="7">The sequence shown here is derived from an EMBL/GenBank/DDBJ whole genome shotgun (WGS) entry which is preliminary data.</text>
</comment>
<evidence type="ECO:0000256" key="4">
    <source>
        <dbReference type="ARBA" id="ARBA00023136"/>
    </source>
</evidence>
<evidence type="ECO:0000313" key="7">
    <source>
        <dbReference type="EMBL" id="MBB5914766.1"/>
    </source>
</evidence>